<dbReference type="EMBL" id="JBHTIH010000004">
    <property type="protein sequence ID" value="MFD0739833.1"/>
    <property type="molecule type" value="Genomic_DNA"/>
</dbReference>
<sequence>MIRLRGWATDLPGLLIGLVLLGCKPSASVSAVEASRSRLAVPTPAATESAVTEESGLPKRLTLGSGEGCQRALEILATCAHETSCSAEMTMFLPSASRSQHVLLTRQSWFSPQQFDRYCERACNVKSAEVDRAQFEQDVCAGETAPAKQAEHAEAIALTIDGVPMPTDGFPLDQLIRKLGKPEHIAESKFSCDSAFEEEGTQEYIYPTLTFETDGGMAVLRSMKVVGGNRVALPGVVSMAGYAEAEFQKLLGLKAELLKGHTYRTSIVPGGDFETAYDFSFVHGKLDRVEYWIGC</sequence>
<evidence type="ECO:0008006" key="3">
    <source>
        <dbReference type="Google" id="ProtNLM"/>
    </source>
</evidence>
<protein>
    <recommendedName>
        <fullName evidence="3">Lipoprotein</fullName>
    </recommendedName>
</protein>
<reference evidence="2" key="1">
    <citation type="journal article" date="2019" name="Int. J. Syst. Evol. Microbiol.">
        <title>The Global Catalogue of Microorganisms (GCM) 10K type strain sequencing project: providing services to taxonomists for standard genome sequencing and annotation.</title>
        <authorList>
            <consortium name="The Broad Institute Genomics Platform"/>
            <consortium name="The Broad Institute Genome Sequencing Center for Infectious Disease"/>
            <person name="Wu L."/>
            <person name="Ma J."/>
        </authorList>
    </citation>
    <scope>NUCLEOTIDE SEQUENCE [LARGE SCALE GENOMIC DNA]</scope>
    <source>
        <strain evidence="2">CCUG 55491</strain>
    </source>
</reference>
<evidence type="ECO:0000313" key="2">
    <source>
        <dbReference type="Proteomes" id="UP001597090"/>
    </source>
</evidence>
<keyword evidence="2" id="KW-1185">Reference proteome</keyword>
<dbReference type="RefSeq" id="WP_386812861.1">
    <property type="nucleotide sequence ID" value="NZ_JBHTIH010000004.1"/>
</dbReference>
<organism evidence="1 2">
    <name type="scientific">Lysobacter koreensis</name>
    <dbReference type="NCBI Taxonomy" id="266122"/>
    <lineage>
        <taxon>Bacteria</taxon>
        <taxon>Pseudomonadati</taxon>
        <taxon>Pseudomonadota</taxon>
        <taxon>Gammaproteobacteria</taxon>
        <taxon>Lysobacterales</taxon>
        <taxon>Lysobacteraceae</taxon>
        <taxon>Lysobacter</taxon>
    </lineage>
</organism>
<dbReference type="Proteomes" id="UP001597090">
    <property type="component" value="Unassembled WGS sequence"/>
</dbReference>
<dbReference type="PROSITE" id="PS51257">
    <property type="entry name" value="PROKAR_LIPOPROTEIN"/>
    <property type="match status" value="1"/>
</dbReference>
<proteinExistence type="predicted"/>
<name>A0ABW2YNB3_9GAMM</name>
<gene>
    <name evidence="1" type="ORF">ACFQZQ_11120</name>
</gene>
<comment type="caution">
    <text evidence="1">The sequence shown here is derived from an EMBL/GenBank/DDBJ whole genome shotgun (WGS) entry which is preliminary data.</text>
</comment>
<evidence type="ECO:0000313" key="1">
    <source>
        <dbReference type="EMBL" id="MFD0739833.1"/>
    </source>
</evidence>
<accession>A0ABW2YNB3</accession>